<feature type="region of interest" description="Disordered" evidence="1">
    <location>
        <begin position="116"/>
        <end position="137"/>
    </location>
</feature>
<reference evidence="3" key="1">
    <citation type="submission" date="2022-01" db="EMBL/GenBank/DDBJ databases">
        <title>Neisseria sp. ZJ104.</title>
        <authorList>
            <person name="Yang C."/>
        </authorList>
    </citation>
    <scope>NUCLEOTIDE SEQUENCE</scope>
    <source>
        <strain evidence="3">ZJ104</strain>
    </source>
</reference>
<accession>A0AAW5ALD7</accession>
<evidence type="ECO:0000313" key="6">
    <source>
        <dbReference type="Proteomes" id="UP001221268"/>
    </source>
</evidence>
<evidence type="ECO:0000313" key="3">
    <source>
        <dbReference type="EMBL" id="MCF7529236.1"/>
    </source>
</evidence>
<gene>
    <name evidence="3" type="ORF">L4H06_03190</name>
    <name evidence="4" type="ORF">PJU73_02675</name>
</gene>
<dbReference type="Proteomes" id="UP001221268">
    <property type="component" value="Chromosome"/>
</dbReference>
<dbReference type="PROSITE" id="PS51257">
    <property type="entry name" value="PROKAR_LIPOPROTEIN"/>
    <property type="match status" value="1"/>
</dbReference>
<sequence length="137" mass="15131">MNKPFLYALCLCVLSACAGFRAQDLPELPPQQALWFQVDKLDTQGNTVQTSLLSVQGSEDGSSRWVMTDAFGAPQARLSANSRGWQADGFAPPNRAAKKLFTAMFPLLKQDFRRPQTIHSDPNHSWRITPIADPEGA</sequence>
<keyword evidence="2" id="KW-0732">Signal</keyword>
<feature type="chain" id="PRO_5043644188" description="Lipoprotein" evidence="2">
    <location>
        <begin position="19"/>
        <end position="137"/>
    </location>
</feature>
<evidence type="ECO:0008006" key="7">
    <source>
        <dbReference type="Google" id="ProtNLM"/>
    </source>
</evidence>
<proteinExistence type="predicted"/>
<evidence type="ECO:0000256" key="2">
    <source>
        <dbReference type="SAM" id="SignalP"/>
    </source>
</evidence>
<keyword evidence="6" id="KW-1185">Reference proteome</keyword>
<evidence type="ECO:0000313" key="4">
    <source>
        <dbReference type="EMBL" id="WCL72038.1"/>
    </source>
</evidence>
<evidence type="ECO:0000256" key="1">
    <source>
        <dbReference type="SAM" id="MobiDB-lite"/>
    </source>
</evidence>
<organism evidence="3 5">
    <name type="scientific">Neisseria lisongii</name>
    <dbReference type="NCBI Taxonomy" id="2912188"/>
    <lineage>
        <taxon>Bacteria</taxon>
        <taxon>Pseudomonadati</taxon>
        <taxon>Pseudomonadota</taxon>
        <taxon>Betaproteobacteria</taxon>
        <taxon>Neisseriales</taxon>
        <taxon>Neisseriaceae</taxon>
        <taxon>Neisseria</taxon>
    </lineage>
</organism>
<dbReference type="AlphaFoldDB" id="A0AAW5ALD7"/>
<dbReference type="EMBL" id="JAKKDL010000003">
    <property type="protein sequence ID" value="MCF7529236.1"/>
    <property type="molecule type" value="Genomic_DNA"/>
</dbReference>
<reference evidence="4 6" key="2">
    <citation type="submission" date="2023-01" db="EMBL/GenBank/DDBJ databases">
        <authorList>
            <person name="Yang C."/>
        </authorList>
    </citation>
    <scope>NUCLEOTIDE SEQUENCE [LARGE SCALE GENOMIC DNA]</scope>
    <source>
        <strain evidence="4 6">ZJ106</strain>
    </source>
</reference>
<name>A0AAW5ALD7_9NEIS</name>
<dbReference type="Proteomes" id="UP001201397">
    <property type="component" value="Unassembled WGS sequence"/>
</dbReference>
<feature type="signal peptide" evidence="2">
    <location>
        <begin position="1"/>
        <end position="18"/>
    </location>
</feature>
<dbReference type="EMBL" id="CP116766">
    <property type="protein sequence ID" value="WCL72038.1"/>
    <property type="molecule type" value="Genomic_DNA"/>
</dbReference>
<evidence type="ECO:0000313" key="5">
    <source>
        <dbReference type="Proteomes" id="UP001201397"/>
    </source>
</evidence>
<protein>
    <recommendedName>
        <fullName evidence="7">Lipoprotein</fullName>
    </recommendedName>
</protein>
<dbReference type="RefSeq" id="WP_237090901.1">
    <property type="nucleotide sequence ID" value="NZ_CP116766.1"/>
</dbReference>